<evidence type="ECO:0000313" key="12">
    <source>
        <dbReference type="EMBL" id="TNV82973.1"/>
    </source>
</evidence>
<evidence type="ECO:0000256" key="3">
    <source>
        <dbReference type="ARBA" id="ARBA00006288"/>
    </source>
</evidence>
<dbReference type="OrthoDB" id="434460at2759"/>
<dbReference type="AlphaFoldDB" id="A0A8J8NWP9"/>
<keyword evidence="8" id="KW-0443">Lipid metabolism</keyword>
<dbReference type="GO" id="GO:0055088">
    <property type="term" value="P:lipid homeostasis"/>
    <property type="evidence" value="ECO:0007669"/>
    <property type="project" value="TreeGrafter"/>
</dbReference>
<evidence type="ECO:0000313" key="13">
    <source>
        <dbReference type="Proteomes" id="UP000785679"/>
    </source>
</evidence>
<dbReference type="InterPro" id="IPR012258">
    <property type="entry name" value="Acyl-CoA_oxidase"/>
</dbReference>
<keyword evidence="4" id="KW-0285">Flavoprotein</keyword>
<name>A0A8J8NWP9_HALGN</name>
<keyword evidence="9" id="KW-0576">Peroxisome</keyword>
<evidence type="ECO:0000256" key="7">
    <source>
        <dbReference type="ARBA" id="ARBA00023002"/>
    </source>
</evidence>
<dbReference type="InterPro" id="IPR009100">
    <property type="entry name" value="AcylCoA_DH/oxidase_NM_dom_sf"/>
</dbReference>
<evidence type="ECO:0000256" key="1">
    <source>
        <dbReference type="ARBA" id="ARBA00001974"/>
    </source>
</evidence>
<dbReference type="FunFam" id="2.40.110.10:FF:000003">
    <property type="entry name" value="Acyl-coenzyme A oxidase"/>
    <property type="match status" value="1"/>
</dbReference>
<evidence type="ECO:0008006" key="14">
    <source>
        <dbReference type="Google" id="ProtNLM"/>
    </source>
</evidence>
<dbReference type="InterPro" id="IPR055060">
    <property type="entry name" value="ACOX_C_alpha1"/>
</dbReference>
<comment type="similarity">
    <text evidence="3">Belongs to the acyl-CoA oxidase family.</text>
</comment>
<proteinExistence type="inferred from homology"/>
<keyword evidence="5" id="KW-0274">FAD</keyword>
<dbReference type="Gene3D" id="1.20.140.10">
    <property type="entry name" value="Butyryl-CoA Dehydrogenase, subunit A, domain 3"/>
    <property type="match status" value="1"/>
</dbReference>
<dbReference type="Gene3D" id="1.10.540.10">
    <property type="entry name" value="Acyl-CoA dehydrogenase/oxidase, N-terminal domain"/>
    <property type="match status" value="1"/>
</dbReference>
<evidence type="ECO:0000259" key="11">
    <source>
        <dbReference type="Pfam" id="PF22924"/>
    </source>
</evidence>
<dbReference type="GO" id="GO:0005777">
    <property type="term" value="C:peroxisome"/>
    <property type="evidence" value="ECO:0007669"/>
    <property type="project" value="UniProtKB-SubCell"/>
</dbReference>
<dbReference type="InterPro" id="IPR046373">
    <property type="entry name" value="Acyl-CoA_Oxase/DH_mid-dom_sf"/>
</dbReference>
<accession>A0A8J8NWP9</accession>
<keyword evidence="7" id="KW-0560">Oxidoreductase</keyword>
<comment type="caution">
    <text evidence="12">The sequence shown here is derived from an EMBL/GenBank/DDBJ whole genome shotgun (WGS) entry which is preliminary data.</text>
</comment>
<dbReference type="InterPro" id="IPR029320">
    <property type="entry name" value="Acyl-CoA_ox_N"/>
</dbReference>
<feature type="domain" description="Acyl-coenzyme A oxidase N-terminal" evidence="10">
    <location>
        <begin position="33"/>
        <end position="151"/>
    </location>
</feature>
<dbReference type="InterPro" id="IPR036250">
    <property type="entry name" value="AcylCo_DH-like_C"/>
</dbReference>
<dbReference type="GO" id="GO:0003997">
    <property type="term" value="F:acyl-CoA oxidase activity"/>
    <property type="evidence" value="ECO:0007669"/>
    <property type="project" value="InterPro"/>
</dbReference>
<dbReference type="EMBL" id="RRYP01004311">
    <property type="protein sequence ID" value="TNV82973.1"/>
    <property type="molecule type" value="Genomic_DNA"/>
</dbReference>
<dbReference type="InterPro" id="IPR037069">
    <property type="entry name" value="AcylCoA_DH/ox_N_sf"/>
</dbReference>
<dbReference type="Proteomes" id="UP000785679">
    <property type="component" value="Unassembled WGS sequence"/>
</dbReference>
<sequence>MTTSLAPVPRMGSIKNKVVASDLEEERKKCNFDQQELSHLLWGGKEQYLRAKDIQADFDRYDVLRGSEKWYDMSREEQQENALLRLRTMYDKYTDKYFKKFEQHMTPWWTLGFQGLNPFGLTFNMFYSSVQCLGNDEQAAKWIPLIKELKMTGCYAQTELGHGSFVPGLETTATFDKEKQEFVINSPTISSIKFWPGDMSRFSNHAIVFAKLIIEGKPMGVHAFMVPTRDTQTWAPLPGIEMGDIGPKFGYNSKDNGYMFFRNVRIPRTSMLRRFVEVDENGQIQLKGDLRALYGIMLETRVWICGNASQSLAQGLMIASRYAVVRRQFSTIDGSKEERKLLDYQTHMFKFGPLMAYIMVMNFSSNYLFKEHRTLVGELLQNQFGRLDIMHHLSAGFKATFSRIAYDGIDGCRQAQLTRVTTLQCYSKLPNFYQRLIKSHQREKRHRDCLHT</sequence>
<organism evidence="12 13">
    <name type="scientific">Halteria grandinella</name>
    <dbReference type="NCBI Taxonomy" id="5974"/>
    <lineage>
        <taxon>Eukaryota</taxon>
        <taxon>Sar</taxon>
        <taxon>Alveolata</taxon>
        <taxon>Ciliophora</taxon>
        <taxon>Intramacronucleata</taxon>
        <taxon>Spirotrichea</taxon>
        <taxon>Stichotrichia</taxon>
        <taxon>Sporadotrichida</taxon>
        <taxon>Halteriidae</taxon>
        <taxon>Halteria</taxon>
    </lineage>
</organism>
<evidence type="ECO:0000256" key="9">
    <source>
        <dbReference type="ARBA" id="ARBA00023140"/>
    </source>
</evidence>
<evidence type="ECO:0000256" key="4">
    <source>
        <dbReference type="ARBA" id="ARBA00022630"/>
    </source>
</evidence>
<dbReference type="GO" id="GO:0071949">
    <property type="term" value="F:FAD binding"/>
    <property type="evidence" value="ECO:0007669"/>
    <property type="project" value="InterPro"/>
</dbReference>
<dbReference type="GO" id="GO:0005504">
    <property type="term" value="F:fatty acid binding"/>
    <property type="evidence" value="ECO:0007669"/>
    <property type="project" value="TreeGrafter"/>
</dbReference>
<comment type="subcellular location">
    <subcellularLocation>
        <location evidence="2">Peroxisome</location>
    </subcellularLocation>
</comment>
<evidence type="ECO:0000256" key="6">
    <source>
        <dbReference type="ARBA" id="ARBA00022832"/>
    </source>
</evidence>
<dbReference type="PANTHER" id="PTHR10909:SF250">
    <property type="entry name" value="PEROXISOMAL ACYL-COENZYME A OXIDASE 1"/>
    <property type="match status" value="1"/>
</dbReference>
<dbReference type="GO" id="GO:0033540">
    <property type="term" value="P:fatty acid beta-oxidation using acyl-CoA oxidase"/>
    <property type="evidence" value="ECO:0007669"/>
    <property type="project" value="TreeGrafter"/>
</dbReference>
<dbReference type="SUPFAM" id="SSF56645">
    <property type="entry name" value="Acyl-CoA dehydrogenase NM domain-like"/>
    <property type="match status" value="1"/>
</dbReference>
<dbReference type="Gene3D" id="2.40.110.10">
    <property type="entry name" value="Butyryl-CoA Dehydrogenase, subunit A, domain 2"/>
    <property type="match status" value="1"/>
</dbReference>
<keyword evidence="6" id="KW-0276">Fatty acid metabolism</keyword>
<gene>
    <name evidence="12" type="ORF">FGO68_gene9493</name>
</gene>
<protein>
    <recommendedName>
        <fullName evidence="14">Acyl-CoA oxidase</fullName>
    </recommendedName>
</protein>
<dbReference type="PANTHER" id="PTHR10909">
    <property type="entry name" value="ELECTRON TRANSPORT OXIDOREDUCTASE"/>
    <property type="match status" value="1"/>
</dbReference>
<dbReference type="SUPFAM" id="SSF47203">
    <property type="entry name" value="Acyl-CoA dehydrogenase C-terminal domain-like"/>
    <property type="match status" value="1"/>
</dbReference>
<comment type="cofactor">
    <cofactor evidence="1">
        <name>FAD</name>
        <dbReference type="ChEBI" id="CHEBI:57692"/>
    </cofactor>
</comment>
<dbReference type="Pfam" id="PF14749">
    <property type="entry name" value="Acyl-CoA_ox_N"/>
    <property type="match status" value="1"/>
</dbReference>
<feature type="domain" description="Acyl-CoA oxidase C-alpha1" evidence="11">
    <location>
        <begin position="294"/>
        <end position="415"/>
    </location>
</feature>
<evidence type="ECO:0000256" key="2">
    <source>
        <dbReference type="ARBA" id="ARBA00004275"/>
    </source>
</evidence>
<evidence type="ECO:0000259" key="10">
    <source>
        <dbReference type="Pfam" id="PF14749"/>
    </source>
</evidence>
<evidence type="ECO:0000256" key="5">
    <source>
        <dbReference type="ARBA" id="ARBA00022827"/>
    </source>
</evidence>
<reference evidence="12" key="1">
    <citation type="submission" date="2019-06" db="EMBL/GenBank/DDBJ databases">
        <authorList>
            <person name="Zheng W."/>
        </authorList>
    </citation>
    <scope>NUCLEOTIDE SEQUENCE</scope>
    <source>
        <strain evidence="12">QDHG01</strain>
    </source>
</reference>
<evidence type="ECO:0000256" key="8">
    <source>
        <dbReference type="ARBA" id="ARBA00023098"/>
    </source>
</evidence>
<dbReference type="Pfam" id="PF22924">
    <property type="entry name" value="ACOX_C_alpha1"/>
    <property type="match status" value="1"/>
</dbReference>
<keyword evidence="13" id="KW-1185">Reference proteome</keyword>